<dbReference type="InterPro" id="IPR023187">
    <property type="entry name" value="Tscrpt_reg_MarR-type_CS"/>
</dbReference>
<dbReference type="EMBL" id="JAHUZE010000002">
    <property type="protein sequence ID" value="MBV7379327.1"/>
    <property type="molecule type" value="Genomic_DNA"/>
</dbReference>
<protein>
    <submittedName>
        <fullName evidence="5">MarR family transcriptional regulator</fullName>
    </submittedName>
</protein>
<organism evidence="5 6">
    <name type="scientific">Maritimibacter dapengensis</name>
    <dbReference type="NCBI Taxonomy" id="2836868"/>
    <lineage>
        <taxon>Bacteria</taxon>
        <taxon>Pseudomonadati</taxon>
        <taxon>Pseudomonadota</taxon>
        <taxon>Alphaproteobacteria</taxon>
        <taxon>Rhodobacterales</taxon>
        <taxon>Roseobacteraceae</taxon>
        <taxon>Maritimibacter</taxon>
    </lineage>
</organism>
<dbReference type="InterPro" id="IPR039422">
    <property type="entry name" value="MarR/SlyA-like"/>
</dbReference>
<dbReference type="Proteomes" id="UP000756530">
    <property type="component" value="Unassembled WGS sequence"/>
</dbReference>
<keyword evidence="3" id="KW-0804">Transcription</keyword>
<evidence type="ECO:0000313" key="6">
    <source>
        <dbReference type="Proteomes" id="UP000756530"/>
    </source>
</evidence>
<feature type="domain" description="HTH marR-type" evidence="4">
    <location>
        <begin position="1"/>
        <end position="138"/>
    </location>
</feature>
<gene>
    <name evidence="5" type="ORF">KJP28_10335</name>
</gene>
<name>A0ABS6T262_9RHOB</name>
<keyword evidence="6" id="KW-1185">Reference proteome</keyword>
<evidence type="ECO:0000256" key="3">
    <source>
        <dbReference type="ARBA" id="ARBA00023163"/>
    </source>
</evidence>
<dbReference type="InterPro" id="IPR000835">
    <property type="entry name" value="HTH_MarR-typ"/>
</dbReference>
<reference evidence="5 6" key="1">
    <citation type="submission" date="2021-05" db="EMBL/GenBank/DDBJ databases">
        <title>Culturable bacteria isolated from Daya Bay.</title>
        <authorList>
            <person name="Zheng W."/>
            <person name="Yu S."/>
            <person name="Huang Y."/>
        </authorList>
    </citation>
    <scope>NUCLEOTIDE SEQUENCE [LARGE SCALE GENOMIC DNA]</scope>
    <source>
        <strain evidence="5 6">DP4N28-5</strain>
    </source>
</reference>
<evidence type="ECO:0000256" key="1">
    <source>
        <dbReference type="ARBA" id="ARBA00023015"/>
    </source>
</evidence>
<dbReference type="PANTHER" id="PTHR33164">
    <property type="entry name" value="TRANSCRIPTIONAL REGULATOR, MARR FAMILY"/>
    <property type="match status" value="1"/>
</dbReference>
<accession>A0ABS6T262</accession>
<sequence>MELFGMPGHLIRRMQQHSAQVFKSKCQAAGFDLTSVQFAALDALFHNPGIDQARLAEIIAYDRATIGGVVERLERKGLVRRDVSKTDRRARVLAMTPEGADLYARMRPVVEALQADILEQLSEDERQTFLSLSRKALGGANL</sequence>
<dbReference type="PROSITE" id="PS50995">
    <property type="entry name" value="HTH_MARR_2"/>
    <property type="match status" value="1"/>
</dbReference>
<evidence type="ECO:0000313" key="5">
    <source>
        <dbReference type="EMBL" id="MBV7379327.1"/>
    </source>
</evidence>
<dbReference type="RefSeq" id="WP_218392466.1">
    <property type="nucleotide sequence ID" value="NZ_JAHUZE010000002.1"/>
</dbReference>
<dbReference type="SMART" id="SM00347">
    <property type="entry name" value="HTH_MARR"/>
    <property type="match status" value="1"/>
</dbReference>
<evidence type="ECO:0000259" key="4">
    <source>
        <dbReference type="PROSITE" id="PS50995"/>
    </source>
</evidence>
<evidence type="ECO:0000256" key="2">
    <source>
        <dbReference type="ARBA" id="ARBA00023125"/>
    </source>
</evidence>
<comment type="caution">
    <text evidence="5">The sequence shown here is derived from an EMBL/GenBank/DDBJ whole genome shotgun (WGS) entry which is preliminary data.</text>
</comment>
<dbReference type="Pfam" id="PF01047">
    <property type="entry name" value="MarR"/>
    <property type="match status" value="1"/>
</dbReference>
<keyword evidence="1" id="KW-0805">Transcription regulation</keyword>
<dbReference type="PANTHER" id="PTHR33164:SF95">
    <property type="entry name" value="TRANSCRIPTIONAL REGULATOR"/>
    <property type="match status" value="1"/>
</dbReference>
<keyword evidence="2" id="KW-0238">DNA-binding</keyword>
<dbReference type="PROSITE" id="PS01117">
    <property type="entry name" value="HTH_MARR_1"/>
    <property type="match status" value="1"/>
</dbReference>
<proteinExistence type="predicted"/>